<evidence type="ECO:0000313" key="2">
    <source>
        <dbReference type="WBParaSite" id="PSU_v2.g6367.t1"/>
    </source>
</evidence>
<organism evidence="1 2">
    <name type="scientific">Panagrolaimus superbus</name>
    <dbReference type="NCBI Taxonomy" id="310955"/>
    <lineage>
        <taxon>Eukaryota</taxon>
        <taxon>Metazoa</taxon>
        <taxon>Ecdysozoa</taxon>
        <taxon>Nematoda</taxon>
        <taxon>Chromadorea</taxon>
        <taxon>Rhabditida</taxon>
        <taxon>Tylenchina</taxon>
        <taxon>Panagrolaimomorpha</taxon>
        <taxon>Panagrolaimoidea</taxon>
        <taxon>Panagrolaimidae</taxon>
        <taxon>Panagrolaimus</taxon>
    </lineage>
</organism>
<keyword evidence="1" id="KW-1185">Reference proteome</keyword>
<proteinExistence type="predicted"/>
<dbReference type="AlphaFoldDB" id="A0A914Z1X9"/>
<accession>A0A914Z1X9</accession>
<dbReference type="WBParaSite" id="PSU_v2.g6367.t1">
    <property type="protein sequence ID" value="PSU_v2.g6367.t1"/>
    <property type="gene ID" value="PSU_v2.g6367"/>
</dbReference>
<protein>
    <submittedName>
        <fullName evidence="2">Uncharacterized protein</fullName>
    </submittedName>
</protein>
<name>A0A914Z1X9_9BILA</name>
<evidence type="ECO:0000313" key="1">
    <source>
        <dbReference type="Proteomes" id="UP000887577"/>
    </source>
</evidence>
<dbReference type="Proteomes" id="UP000887577">
    <property type="component" value="Unplaced"/>
</dbReference>
<reference evidence="2" key="1">
    <citation type="submission" date="2022-11" db="UniProtKB">
        <authorList>
            <consortium name="WormBaseParasite"/>
        </authorList>
    </citation>
    <scope>IDENTIFICATION</scope>
</reference>
<sequence length="133" mass="13506">MATPANEATPEVPVIPCQTCAAPTITNIPPAAEGPFTSGTGSVAATTPLTVDTPAGPVQCLRFIVTCNRDAMDRVIQIGIDQIIGTALAGPSNGMSTLTATVVCNNDAMLEAQAVFPAGQRVTLSTAYCSITV</sequence>